<gene>
    <name evidence="7" type="ORF">SCD90_01500</name>
</gene>
<evidence type="ECO:0000256" key="4">
    <source>
        <dbReference type="PROSITE-ProRule" id="PRU00433"/>
    </source>
</evidence>
<dbReference type="PANTHER" id="PTHR30600">
    <property type="entry name" value="CYTOCHROME C PEROXIDASE-RELATED"/>
    <property type="match status" value="1"/>
</dbReference>
<feature type="domain" description="Cytochrome c" evidence="6">
    <location>
        <begin position="26"/>
        <end position="172"/>
    </location>
</feature>
<dbReference type="InterPro" id="IPR051395">
    <property type="entry name" value="Cytochrome_c_Peroxidase/MauG"/>
</dbReference>
<feature type="signal peptide" evidence="5">
    <location>
        <begin position="1"/>
        <end position="22"/>
    </location>
</feature>
<dbReference type="Proteomes" id="UP001274321">
    <property type="component" value="Unassembled WGS sequence"/>
</dbReference>
<comment type="caution">
    <text evidence="7">The sequence shown here is derived from an EMBL/GenBank/DDBJ whole genome shotgun (WGS) entry which is preliminary data.</text>
</comment>
<organism evidence="7 8">
    <name type="scientific">Terrihabitans rhizophilus</name>
    <dbReference type="NCBI Taxonomy" id="3092662"/>
    <lineage>
        <taxon>Bacteria</taxon>
        <taxon>Pseudomonadati</taxon>
        <taxon>Pseudomonadota</taxon>
        <taxon>Alphaproteobacteria</taxon>
        <taxon>Hyphomicrobiales</taxon>
        <taxon>Terrihabitans</taxon>
    </lineage>
</organism>
<sequence length="394" mass="40631">MMRAPAIAAALVLAAAPVAALAGGDLSRSIGRALFERAWVPAPSSTKANDGLGPLFNARACVACHNGLGRAPATTDADGAFIHQGMVVKLSNAAGRPDPVYRAQVQTSAVPGLLPEARVLMSGTEARLLELSSGPISAETRHGVRQAPALRGLGRLSDVPDEAILALADPDDRDGDGISGRANLIADAAGVTRVGRFGLKASSADLRHQVELAFLLDLGMSTTAFPVEWGDCPTPTCRAAPAGGGVGDPEIRDDLVAMLTDFLASVPPPAAQEDDSSGRALFAATGCASCHVPALPSARGEVRAFTDLLLHDLGDALDGGATEPDVAATEWRTAPLWGIRHALSAGTGLLHDGRAASVADAVRLHGGEASNARQRFDVLPEDDRLNLLRYVEGL</sequence>
<evidence type="ECO:0000313" key="8">
    <source>
        <dbReference type="Proteomes" id="UP001274321"/>
    </source>
</evidence>
<name>A0ABU4RIS5_9HYPH</name>
<reference evidence="7 8" key="1">
    <citation type="submission" date="2023-11" db="EMBL/GenBank/DDBJ databases">
        <authorList>
            <person name="Bao R."/>
        </authorList>
    </citation>
    <scope>NUCLEOTIDE SEQUENCE [LARGE SCALE GENOMIC DNA]</scope>
    <source>
        <strain evidence="7 8">PJ23</strain>
    </source>
</reference>
<keyword evidence="1 4" id="KW-0349">Heme</keyword>
<keyword evidence="8" id="KW-1185">Reference proteome</keyword>
<dbReference type="PANTHER" id="PTHR30600:SF4">
    <property type="entry name" value="CYTOCHROME C DOMAIN-CONTAINING PROTEIN"/>
    <property type="match status" value="1"/>
</dbReference>
<feature type="chain" id="PRO_5046551173" evidence="5">
    <location>
        <begin position="23"/>
        <end position="394"/>
    </location>
</feature>
<evidence type="ECO:0000313" key="7">
    <source>
        <dbReference type="EMBL" id="MDX6804725.1"/>
    </source>
</evidence>
<dbReference type="PROSITE" id="PS51007">
    <property type="entry name" value="CYTC"/>
    <property type="match status" value="2"/>
</dbReference>
<evidence type="ECO:0000256" key="5">
    <source>
        <dbReference type="SAM" id="SignalP"/>
    </source>
</evidence>
<keyword evidence="3 4" id="KW-0408">Iron</keyword>
<protein>
    <submittedName>
        <fullName evidence="7">Di-heme oxidoredictase family protein</fullName>
    </submittedName>
</protein>
<evidence type="ECO:0000256" key="1">
    <source>
        <dbReference type="ARBA" id="ARBA00022617"/>
    </source>
</evidence>
<accession>A0ABU4RIS5</accession>
<dbReference type="InterPro" id="IPR010538">
    <property type="entry name" value="DHOR"/>
</dbReference>
<dbReference type="RefSeq" id="WP_319842842.1">
    <property type="nucleotide sequence ID" value="NZ_JAXAFJ010000001.1"/>
</dbReference>
<dbReference type="InterPro" id="IPR036909">
    <property type="entry name" value="Cyt_c-like_dom_sf"/>
</dbReference>
<keyword evidence="2 4" id="KW-0479">Metal-binding</keyword>
<dbReference type="InterPro" id="IPR009056">
    <property type="entry name" value="Cyt_c-like_dom"/>
</dbReference>
<dbReference type="Pfam" id="PF06537">
    <property type="entry name" value="DHOR"/>
    <property type="match status" value="2"/>
</dbReference>
<proteinExistence type="predicted"/>
<dbReference type="SUPFAM" id="SSF46626">
    <property type="entry name" value="Cytochrome c"/>
    <property type="match status" value="1"/>
</dbReference>
<evidence type="ECO:0000256" key="2">
    <source>
        <dbReference type="ARBA" id="ARBA00022723"/>
    </source>
</evidence>
<dbReference type="Gene3D" id="1.10.760.10">
    <property type="entry name" value="Cytochrome c-like domain"/>
    <property type="match status" value="1"/>
</dbReference>
<keyword evidence="5" id="KW-0732">Signal</keyword>
<feature type="domain" description="Cytochrome c" evidence="6">
    <location>
        <begin position="273"/>
        <end position="394"/>
    </location>
</feature>
<evidence type="ECO:0000259" key="6">
    <source>
        <dbReference type="PROSITE" id="PS51007"/>
    </source>
</evidence>
<evidence type="ECO:0000256" key="3">
    <source>
        <dbReference type="ARBA" id="ARBA00023004"/>
    </source>
</evidence>
<dbReference type="EMBL" id="JAXAFJ010000001">
    <property type="protein sequence ID" value="MDX6804725.1"/>
    <property type="molecule type" value="Genomic_DNA"/>
</dbReference>